<gene>
    <name evidence="1" type="ORF">LSALG_LOCUS9749</name>
</gene>
<sequence length="127" mass="14181">MVFGDDDDNDEALGGFTYSPFQIRTESKHEPSATNEQLKSLHEKIHQLLLASKASSSDAYSKAAIDSLFERITKEHGANAEKTNMVVDDSAEVCKLMTEKVNKLITETISFMENFQTTFNNNTKNAN</sequence>
<dbReference type="AlphaFoldDB" id="A0AA35Y6Q6"/>
<accession>A0AA35Y6Q6</accession>
<reference evidence="1" key="1">
    <citation type="submission" date="2023-04" db="EMBL/GenBank/DDBJ databases">
        <authorList>
            <person name="Vijverberg K."/>
            <person name="Xiong W."/>
            <person name="Schranz E."/>
        </authorList>
    </citation>
    <scope>NUCLEOTIDE SEQUENCE</scope>
</reference>
<dbReference type="Proteomes" id="UP001177003">
    <property type="component" value="Chromosome 1"/>
</dbReference>
<evidence type="ECO:0000313" key="2">
    <source>
        <dbReference type="Proteomes" id="UP001177003"/>
    </source>
</evidence>
<evidence type="ECO:0000313" key="1">
    <source>
        <dbReference type="EMBL" id="CAI9269369.1"/>
    </source>
</evidence>
<keyword evidence="2" id="KW-1185">Reference proteome</keyword>
<dbReference type="EMBL" id="OX465077">
    <property type="protein sequence ID" value="CAI9269369.1"/>
    <property type="molecule type" value="Genomic_DNA"/>
</dbReference>
<name>A0AA35Y6Q6_LACSI</name>
<organism evidence="1 2">
    <name type="scientific">Lactuca saligna</name>
    <name type="common">Willowleaf lettuce</name>
    <dbReference type="NCBI Taxonomy" id="75948"/>
    <lineage>
        <taxon>Eukaryota</taxon>
        <taxon>Viridiplantae</taxon>
        <taxon>Streptophyta</taxon>
        <taxon>Embryophyta</taxon>
        <taxon>Tracheophyta</taxon>
        <taxon>Spermatophyta</taxon>
        <taxon>Magnoliopsida</taxon>
        <taxon>eudicotyledons</taxon>
        <taxon>Gunneridae</taxon>
        <taxon>Pentapetalae</taxon>
        <taxon>asterids</taxon>
        <taxon>campanulids</taxon>
        <taxon>Asterales</taxon>
        <taxon>Asteraceae</taxon>
        <taxon>Cichorioideae</taxon>
        <taxon>Cichorieae</taxon>
        <taxon>Lactucinae</taxon>
        <taxon>Lactuca</taxon>
    </lineage>
</organism>
<proteinExistence type="predicted"/>
<protein>
    <submittedName>
        <fullName evidence="1">Uncharacterized protein</fullName>
    </submittedName>
</protein>